<reference evidence="2" key="1">
    <citation type="journal article" date="2022" name="Mol. Ecol. Resour.">
        <title>The genomes of chicory, endive, great burdock and yacon provide insights into Asteraceae palaeo-polyploidization history and plant inulin production.</title>
        <authorList>
            <person name="Fan W."/>
            <person name="Wang S."/>
            <person name="Wang H."/>
            <person name="Wang A."/>
            <person name="Jiang F."/>
            <person name="Liu H."/>
            <person name="Zhao H."/>
            <person name="Xu D."/>
            <person name="Zhang Y."/>
        </authorList>
    </citation>
    <scope>NUCLEOTIDE SEQUENCE [LARGE SCALE GENOMIC DNA]</scope>
    <source>
        <strain evidence="2">cv. Punajuju</strain>
    </source>
</reference>
<accession>A0ACB9H6U1</accession>
<sequence length="80" mass="9111">MIGNLGYGKRGGKEYVGYIVRSQLCPVTPTNTVIFLHKKLERHHPFGLFSLWFLCCLCICPCLAPFFKIKPTQLPALKTR</sequence>
<proteinExistence type="predicted"/>
<name>A0ACB9H6U1_CICIN</name>
<evidence type="ECO:0000313" key="2">
    <source>
        <dbReference type="Proteomes" id="UP001055811"/>
    </source>
</evidence>
<reference evidence="1 2" key="2">
    <citation type="journal article" date="2022" name="Mol. Ecol. Resour.">
        <title>The genomes of chicory, endive, great burdock and yacon provide insights into Asteraceae paleo-polyploidization history and plant inulin production.</title>
        <authorList>
            <person name="Fan W."/>
            <person name="Wang S."/>
            <person name="Wang H."/>
            <person name="Wang A."/>
            <person name="Jiang F."/>
            <person name="Liu H."/>
            <person name="Zhao H."/>
            <person name="Xu D."/>
            <person name="Zhang Y."/>
        </authorList>
    </citation>
    <scope>NUCLEOTIDE SEQUENCE [LARGE SCALE GENOMIC DNA]</scope>
    <source>
        <strain evidence="2">cv. Punajuju</strain>
        <tissue evidence="1">Leaves</tissue>
    </source>
</reference>
<organism evidence="1 2">
    <name type="scientific">Cichorium intybus</name>
    <name type="common">Chicory</name>
    <dbReference type="NCBI Taxonomy" id="13427"/>
    <lineage>
        <taxon>Eukaryota</taxon>
        <taxon>Viridiplantae</taxon>
        <taxon>Streptophyta</taxon>
        <taxon>Embryophyta</taxon>
        <taxon>Tracheophyta</taxon>
        <taxon>Spermatophyta</taxon>
        <taxon>Magnoliopsida</taxon>
        <taxon>eudicotyledons</taxon>
        <taxon>Gunneridae</taxon>
        <taxon>Pentapetalae</taxon>
        <taxon>asterids</taxon>
        <taxon>campanulids</taxon>
        <taxon>Asterales</taxon>
        <taxon>Asteraceae</taxon>
        <taxon>Cichorioideae</taxon>
        <taxon>Cichorieae</taxon>
        <taxon>Cichoriinae</taxon>
        <taxon>Cichorium</taxon>
    </lineage>
</organism>
<evidence type="ECO:0000313" key="1">
    <source>
        <dbReference type="EMBL" id="KAI3791419.1"/>
    </source>
</evidence>
<dbReference type="Proteomes" id="UP001055811">
    <property type="component" value="Linkage Group LG01"/>
</dbReference>
<keyword evidence="2" id="KW-1185">Reference proteome</keyword>
<protein>
    <submittedName>
        <fullName evidence="1">Uncharacterized protein</fullName>
    </submittedName>
</protein>
<gene>
    <name evidence="1" type="ORF">L2E82_05188</name>
</gene>
<dbReference type="EMBL" id="CM042009">
    <property type="protein sequence ID" value="KAI3791419.1"/>
    <property type="molecule type" value="Genomic_DNA"/>
</dbReference>
<comment type="caution">
    <text evidence="1">The sequence shown here is derived from an EMBL/GenBank/DDBJ whole genome shotgun (WGS) entry which is preliminary data.</text>
</comment>